<dbReference type="Proteomes" id="UP000237347">
    <property type="component" value="Unassembled WGS sequence"/>
</dbReference>
<sequence>MNATKATPMDINIPFPCLLRLSAPDASTFAATDGVSASASASAPLSKDLGFDNVGAEAGAFTLCSLGCQQWSRLVGTHRHLRPLWALDCSEFGNSTESDKEFIVPALRLENAASVGAKMVNPFFELLSWPYNWSDTPVLFKRRIKTENAPAFPRILVTSGTPFFVGGTLADWTGAGALAG</sequence>
<gene>
    <name evidence="1" type="ORF">CFP56_028544</name>
</gene>
<comment type="caution">
    <text evidence="1">The sequence shown here is derived from an EMBL/GenBank/DDBJ whole genome shotgun (WGS) entry which is preliminary data.</text>
</comment>
<name>A0AAW0JTR1_QUESU</name>
<dbReference type="AlphaFoldDB" id="A0AAW0JTR1"/>
<dbReference type="EMBL" id="PKMF04000468">
    <property type="protein sequence ID" value="KAK7830137.1"/>
    <property type="molecule type" value="Genomic_DNA"/>
</dbReference>
<reference evidence="1 2" key="1">
    <citation type="journal article" date="2018" name="Sci. Data">
        <title>The draft genome sequence of cork oak.</title>
        <authorList>
            <person name="Ramos A.M."/>
            <person name="Usie A."/>
            <person name="Barbosa P."/>
            <person name="Barros P.M."/>
            <person name="Capote T."/>
            <person name="Chaves I."/>
            <person name="Simoes F."/>
            <person name="Abreu I."/>
            <person name="Carrasquinho I."/>
            <person name="Faro C."/>
            <person name="Guimaraes J.B."/>
            <person name="Mendonca D."/>
            <person name="Nobrega F."/>
            <person name="Rodrigues L."/>
            <person name="Saibo N.J.M."/>
            <person name="Varela M.C."/>
            <person name="Egas C."/>
            <person name="Matos J."/>
            <person name="Miguel C.M."/>
            <person name="Oliveira M.M."/>
            <person name="Ricardo C.P."/>
            <person name="Goncalves S."/>
        </authorList>
    </citation>
    <scope>NUCLEOTIDE SEQUENCE [LARGE SCALE GENOMIC DNA]</scope>
    <source>
        <strain evidence="2">cv. HL8</strain>
    </source>
</reference>
<protein>
    <submittedName>
        <fullName evidence="1">Uncharacterized protein</fullName>
    </submittedName>
</protein>
<evidence type="ECO:0000313" key="2">
    <source>
        <dbReference type="Proteomes" id="UP000237347"/>
    </source>
</evidence>
<proteinExistence type="predicted"/>
<keyword evidence="2" id="KW-1185">Reference proteome</keyword>
<organism evidence="1 2">
    <name type="scientific">Quercus suber</name>
    <name type="common">Cork oak</name>
    <dbReference type="NCBI Taxonomy" id="58331"/>
    <lineage>
        <taxon>Eukaryota</taxon>
        <taxon>Viridiplantae</taxon>
        <taxon>Streptophyta</taxon>
        <taxon>Embryophyta</taxon>
        <taxon>Tracheophyta</taxon>
        <taxon>Spermatophyta</taxon>
        <taxon>Magnoliopsida</taxon>
        <taxon>eudicotyledons</taxon>
        <taxon>Gunneridae</taxon>
        <taxon>Pentapetalae</taxon>
        <taxon>rosids</taxon>
        <taxon>fabids</taxon>
        <taxon>Fagales</taxon>
        <taxon>Fagaceae</taxon>
        <taxon>Quercus</taxon>
    </lineage>
</organism>
<evidence type="ECO:0000313" key="1">
    <source>
        <dbReference type="EMBL" id="KAK7830137.1"/>
    </source>
</evidence>
<accession>A0AAW0JTR1</accession>